<protein>
    <submittedName>
        <fullName evidence="4">Uncharacterized protein</fullName>
    </submittedName>
</protein>
<evidence type="ECO:0000256" key="3">
    <source>
        <dbReference type="SAM" id="SignalP"/>
    </source>
</evidence>
<dbReference type="EMBL" id="CP062938">
    <property type="protein sequence ID" value="QOL32370.1"/>
    <property type="molecule type" value="Genomic_DNA"/>
</dbReference>
<dbReference type="RefSeq" id="WP_094637666.1">
    <property type="nucleotide sequence ID" value="NZ_CP062938.1"/>
</dbReference>
<feature type="chain" id="PRO_5044571796" evidence="3">
    <location>
        <begin position="43"/>
        <end position="1386"/>
    </location>
</feature>
<name>A0A261FZJ4_9BIFI</name>
<keyword evidence="3" id="KW-0732">Signal</keyword>
<reference evidence="4 6" key="1">
    <citation type="journal article" date="2017" name="BMC Genomics">
        <title>Comparative genomic and phylogenomic analyses of the Bifidobacteriaceae family.</title>
        <authorList>
            <person name="Lugli G.A."/>
            <person name="Milani C."/>
            <person name="Turroni F."/>
            <person name="Duranti S."/>
            <person name="Mancabelli L."/>
            <person name="Mangifesta M."/>
            <person name="Ferrario C."/>
            <person name="Modesto M."/>
            <person name="Mattarelli P."/>
            <person name="Jiri K."/>
            <person name="van Sinderen D."/>
            <person name="Ventura M."/>
        </authorList>
    </citation>
    <scope>NUCLEOTIDE SEQUENCE [LARGE SCALE GENOMIC DNA]</scope>
    <source>
        <strain evidence="4 6">DSM 100216</strain>
    </source>
</reference>
<feature type="transmembrane region" description="Helical" evidence="2">
    <location>
        <begin position="1353"/>
        <end position="1373"/>
    </location>
</feature>
<gene>
    <name evidence="5" type="ORF">BE0216_07820</name>
    <name evidence="4" type="ORF">BEUL_2163</name>
</gene>
<dbReference type="KEGG" id="beu:BE0216_07820"/>
<organism evidence="4 6">
    <name type="scientific">Bifidobacterium eulemuris</name>
    <dbReference type="NCBI Taxonomy" id="1765219"/>
    <lineage>
        <taxon>Bacteria</taxon>
        <taxon>Bacillati</taxon>
        <taxon>Actinomycetota</taxon>
        <taxon>Actinomycetes</taxon>
        <taxon>Bifidobacteriales</taxon>
        <taxon>Bifidobacteriaceae</taxon>
        <taxon>Bifidobacterium</taxon>
    </lineage>
</organism>
<feature type="region of interest" description="Disordered" evidence="1">
    <location>
        <begin position="645"/>
        <end position="665"/>
    </location>
</feature>
<dbReference type="Proteomes" id="UP000216057">
    <property type="component" value="Unassembled WGS sequence"/>
</dbReference>
<evidence type="ECO:0000313" key="7">
    <source>
        <dbReference type="Proteomes" id="UP000593943"/>
    </source>
</evidence>
<dbReference type="OrthoDB" id="3241831at2"/>
<reference evidence="5 7" key="2">
    <citation type="submission" date="2020-10" db="EMBL/GenBank/DDBJ databases">
        <title>Genome sequencing of Bifidobacterium eulemuris_DSMZ_100216.</title>
        <authorList>
            <person name="Kim J."/>
        </authorList>
    </citation>
    <scope>NUCLEOTIDE SEQUENCE [LARGE SCALE GENOMIC DNA]</scope>
    <source>
        <strain evidence="5 7">DSM 100216</strain>
    </source>
</reference>
<keyword evidence="2" id="KW-0812">Transmembrane</keyword>
<accession>A0A261FZJ4</accession>
<sequence>MVVRWLEVVGRTACAVAERLLPCVCALAMMVGVGVTASTASAEENEPAAQTNASTAQQTADWDPANATAFTEYNPADVQGGLTDMRITLNGQDATATSNVATDSGYDYSLGFQKIDVTSEKARKAVVKANFKCSISNLATESNKHNLTLAQNETELMAVAGASTQKAAYYFLASNCFGSESWTVQSPDTFENSPYVWRVDGQRATNSNNLPYYVKNIGLPANEGYVYDGVWLKYKGQLRMRLSWVGTVNNKRYVLAYDDKKDSASQCKPWVETSEANKCMLTEVPEGATVVVSFVNTNKAKVGYKALAFNGTNTGLSQSSYNTNAATAIEGDTLAQGVGDTVNFQVTKRFAGSQLDIFVGDKYSSNSDTCTEDSKWIYSSSTGVVSNNLPTNVSLNAGTLSPSTNVQTFTLTSTGNTTLKQAYPNNFVLCAKETISKNNTTTAADGLTGSDHTVTVSSHSALMAGGEIDNASLTSNGQQVLGLVTATHNWDQNKHQRGEIHVSSSDMLRYASDNTNLNESIGSEARRYNSSTEIRDAVKKVVNRTGARWTNNYYWLTTRDGKYENTELYGLGSGGRGRYGESQYTDLQNKSLSVYNGGTMMIVTHNDISVGGSVPNFGWSQVLTHVTLCATAACDATAERVEIPPYQGVSGGDPTSGTEPSGGKEPNVHYCGSTIELTKGALRGVKVTVCESPGYYRASDSSQHQSLQSMHPYYVVLEGVTADVTVRLNWSKVLNPLLVAGSAVGISEMSLHKAAWRNNQFEHATGSSEWAAMTGWNSSASVEWRAYTNAIQTALPTNGGQFGNGFLIRLKLAPGYTNHAIYYRTSNGVNQKLTMMADYREYLPSTKDWNADNGSETVHSQVWGQHRNECGYASTTDPYLYCYIYDNSSKTGNVTYKIDVTATPVVYKAHFSAGKGVSVGTSDGQVDASSMPSDITLNLASQSQTNLSIEVQSEMPKRSKVNNTQYYFQGWKAYWCTNLACTTPGDEITLLENLLGRLLQPGDVIPLGKFTIPDGAYGVILEAQWDDDNTVQLIDTSLGKAYYYYVDSSGNVSWVEFDESAVSDTAGKSALAAFRETSPKFIQPVPNMYDSGKVATTYSFGAAPATLTGTTVKTDGTGTQSEVTLTLVSELNCAGLLGDSVSDDQKKVYCQSGEVMLADNVTKVLGLGNDIGSRVIANPTDNSDAVAADGTLSVHSQSLRIAVYRVEAQVSYDDNISSLSSASLTDSRGADVDKTSIASTLQAYPEYTGRYLFDNYRLPTVSAEADKTSLDASATLQWVVKDTSSRTVSFLGWGDSATTAEGSEVTPNSTVRRASTYTAANGSDPASSATWFGVWKASMPPVSQLPLTGTKPWWMQVIVPAVSVALLGLAAWLRWRKGSQLWSNHA</sequence>
<evidence type="ECO:0000313" key="4">
    <source>
        <dbReference type="EMBL" id="OZG64612.1"/>
    </source>
</evidence>
<keyword evidence="2" id="KW-1133">Transmembrane helix</keyword>
<evidence type="ECO:0000313" key="5">
    <source>
        <dbReference type="EMBL" id="QOL32370.1"/>
    </source>
</evidence>
<evidence type="ECO:0000256" key="2">
    <source>
        <dbReference type="SAM" id="Phobius"/>
    </source>
</evidence>
<proteinExistence type="predicted"/>
<dbReference type="EMBL" id="MWWZ01000015">
    <property type="protein sequence ID" value="OZG64612.1"/>
    <property type="molecule type" value="Genomic_DNA"/>
</dbReference>
<keyword evidence="2" id="KW-0472">Membrane</keyword>
<evidence type="ECO:0000313" key="6">
    <source>
        <dbReference type="Proteomes" id="UP000216057"/>
    </source>
</evidence>
<evidence type="ECO:0000256" key="1">
    <source>
        <dbReference type="SAM" id="MobiDB-lite"/>
    </source>
</evidence>
<keyword evidence="7" id="KW-1185">Reference proteome</keyword>
<dbReference type="Proteomes" id="UP000593943">
    <property type="component" value="Chromosome"/>
</dbReference>
<feature type="signal peptide" evidence="3">
    <location>
        <begin position="1"/>
        <end position="42"/>
    </location>
</feature>